<dbReference type="EMBL" id="KV875141">
    <property type="protein sequence ID" value="OIW22187.1"/>
    <property type="molecule type" value="Genomic_DNA"/>
</dbReference>
<evidence type="ECO:0000313" key="3">
    <source>
        <dbReference type="Proteomes" id="UP000182658"/>
    </source>
</evidence>
<sequence>MSFADSKKRRQLPEIGRFITREIAPSQDARPVSQDTAIMHYDDEHDPRPENCLLQLPTRSEKISNFTYYEKRFKPNYKLLKHGESCEKAVHHTQAKRRIFLSDLRLQVQQVHHDPGPLPYLPPELQRDLHYQLREPKHPNSSRQAPIFIQPATETRDSSQPTHRYQPRQTFSINYVTKTCSPGSLPITET</sequence>
<keyword evidence="3" id="KW-1185">Reference proteome</keyword>
<reference evidence="2 3" key="1">
    <citation type="submission" date="2016-10" db="EMBL/GenBank/DDBJ databases">
        <title>Draft genome sequence of Coniochaeta ligniaria NRRL30616, a lignocellulolytic fungus for bioabatement of inhibitors in plant biomass hydrolysates.</title>
        <authorList>
            <consortium name="DOE Joint Genome Institute"/>
            <person name="Jimenez D.J."/>
            <person name="Hector R.E."/>
            <person name="Riley R."/>
            <person name="Sun H."/>
            <person name="Grigoriev I.V."/>
            <person name="Van Elsas J.D."/>
            <person name="Nichols N.N."/>
        </authorList>
    </citation>
    <scope>NUCLEOTIDE SEQUENCE [LARGE SCALE GENOMIC DNA]</scope>
    <source>
        <strain evidence="2 3">NRRL 30616</strain>
    </source>
</reference>
<name>A0A1J7I487_9PEZI</name>
<gene>
    <name evidence="2" type="ORF">CONLIGDRAFT_650742</name>
</gene>
<accession>A0A1J7I487</accession>
<feature type="region of interest" description="Disordered" evidence="1">
    <location>
        <begin position="135"/>
        <end position="168"/>
    </location>
</feature>
<organism evidence="2 3">
    <name type="scientific">Coniochaeta ligniaria NRRL 30616</name>
    <dbReference type="NCBI Taxonomy" id="1408157"/>
    <lineage>
        <taxon>Eukaryota</taxon>
        <taxon>Fungi</taxon>
        <taxon>Dikarya</taxon>
        <taxon>Ascomycota</taxon>
        <taxon>Pezizomycotina</taxon>
        <taxon>Sordariomycetes</taxon>
        <taxon>Sordariomycetidae</taxon>
        <taxon>Coniochaetales</taxon>
        <taxon>Coniochaetaceae</taxon>
        <taxon>Coniochaeta</taxon>
    </lineage>
</organism>
<proteinExistence type="predicted"/>
<evidence type="ECO:0000313" key="2">
    <source>
        <dbReference type="EMBL" id="OIW22187.1"/>
    </source>
</evidence>
<dbReference type="Proteomes" id="UP000182658">
    <property type="component" value="Unassembled WGS sequence"/>
</dbReference>
<dbReference type="AlphaFoldDB" id="A0A1J7I487"/>
<evidence type="ECO:0000256" key="1">
    <source>
        <dbReference type="SAM" id="MobiDB-lite"/>
    </source>
</evidence>
<feature type="compositionally biased region" description="Polar residues" evidence="1">
    <location>
        <begin position="158"/>
        <end position="168"/>
    </location>
</feature>
<protein>
    <submittedName>
        <fullName evidence="2">Uncharacterized protein</fullName>
    </submittedName>
</protein>
<dbReference type="InParanoid" id="A0A1J7I487"/>